<dbReference type="PANTHER" id="PTHR32552">
    <property type="entry name" value="FERRICHROME IRON RECEPTOR-RELATED"/>
    <property type="match status" value="1"/>
</dbReference>
<dbReference type="KEGG" id="ntn:D5366_10100"/>
<keyword evidence="10 11" id="KW-0998">Cell outer membrane</keyword>
<dbReference type="InterPro" id="IPR012910">
    <property type="entry name" value="Plug_dom"/>
</dbReference>
<evidence type="ECO:0000256" key="1">
    <source>
        <dbReference type="ARBA" id="ARBA00004571"/>
    </source>
</evidence>
<dbReference type="AlphaFoldDB" id="A0A4Y6V6A6"/>
<dbReference type="EMBL" id="CP032485">
    <property type="protein sequence ID" value="QDH25503.1"/>
    <property type="molecule type" value="Genomic_DNA"/>
</dbReference>
<evidence type="ECO:0000256" key="11">
    <source>
        <dbReference type="PROSITE-ProRule" id="PRU01360"/>
    </source>
</evidence>
<dbReference type="PANTHER" id="PTHR32552:SF81">
    <property type="entry name" value="TONB-DEPENDENT OUTER MEMBRANE RECEPTOR"/>
    <property type="match status" value="1"/>
</dbReference>
<dbReference type="InterPro" id="IPR000531">
    <property type="entry name" value="Beta-barrel_TonB"/>
</dbReference>
<keyword evidence="5 11" id="KW-0812">Transmembrane</keyword>
<keyword evidence="7" id="KW-0406">Ion transport</keyword>
<keyword evidence="4" id="KW-0410">Iron transport</keyword>
<feature type="signal peptide" evidence="13">
    <location>
        <begin position="1"/>
        <end position="38"/>
    </location>
</feature>
<dbReference type="GO" id="GO:0006826">
    <property type="term" value="P:iron ion transport"/>
    <property type="evidence" value="ECO:0007669"/>
    <property type="project" value="UniProtKB-KW"/>
</dbReference>
<dbReference type="SUPFAM" id="SSF56935">
    <property type="entry name" value="Porins"/>
    <property type="match status" value="1"/>
</dbReference>
<evidence type="ECO:0000256" key="12">
    <source>
        <dbReference type="RuleBase" id="RU003357"/>
    </source>
</evidence>
<name>A0A4Y6V6A6_9PROT</name>
<dbReference type="OrthoDB" id="7455607at2"/>
<dbReference type="PROSITE" id="PS52016">
    <property type="entry name" value="TONB_DEPENDENT_REC_3"/>
    <property type="match status" value="1"/>
</dbReference>
<sequence>MEINTSRNLRCFFVRKNKLRKFFLLSTSLCVFSSISHAEVKKIHHKLETKSDNKKNISKKEAKKLSPIKEFKSNGVEEVTVTSRRRKETAQQIPETVQIFTGKDLNRLGVQALPDLIKYTTNAQNLDFYGGAMPTWVIRGVSLADFNPNSTPAAPVFLNDAYQPSTVMGTGTLFDIARVEVLKGPQSGLYGRNTIGGAVRVLTNKPSFDRSTGSMAMSYGRWGDGHINAAYGAPINKNLAFRIAETSDHGWSGWQTSLQNGAKWGRKNRDAVRLEVAAKLEDWDLSLDVHGSRDKTQLALATAIGVYGSGGSFCNAMIAGYQDQQNCLTLPQAFGDTSQAASRQTQDGTKVLSSAVNQLDNKAGGAQLNATGKIAGLDFTSITSLDYFDYGLRYNYAATGPTYATQVEHTPMRMAQENLRLSSGKSKHLEWLIGADIAYEDLQENKQFQLFDNALQTLYTGLSGESNTGILTYTQKTQSYSGYGQLTYHILPKLTLDFGARSTWEYKTYNGAFQLSPGYYVADSVKRQYQLKDHVTGKLALRYQFDPLNMIYVSVARGYKSGGFYGGFPISSTAQIDPYREEQVWAVEAGFKAQTADRKLIVDGAAFYYRTYNYQNFQQEYSAISQTITTTLTNLGTAVNQGLEGNIVWRPVPSLTFNLGAAYNDAKIVRSSQYQLDYAGNLVAWQGQRLPYAPRWSLTPSARYEHDLGNGSYTAGIQMNYNFRTTLNASRGVGAWINNVPGYGLLDVRLDLVSHKQRWNLALMGFNVTNVHYRTVGQTDGVGDYQQIYGTPASYRFQVGYDF</sequence>
<proteinExistence type="inferred from homology"/>
<dbReference type="Pfam" id="PF00593">
    <property type="entry name" value="TonB_dep_Rec_b-barrel"/>
    <property type="match status" value="1"/>
</dbReference>
<feature type="domain" description="TonB-dependent receptor plug" evidence="15">
    <location>
        <begin position="90"/>
        <end position="198"/>
    </location>
</feature>
<dbReference type="Proteomes" id="UP000317214">
    <property type="component" value="Chromosome"/>
</dbReference>
<evidence type="ECO:0000259" key="14">
    <source>
        <dbReference type="Pfam" id="PF00593"/>
    </source>
</evidence>
<evidence type="ECO:0000256" key="13">
    <source>
        <dbReference type="SAM" id="SignalP"/>
    </source>
</evidence>
<keyword evidence="2 11" id="KW-0813">Transport</keyword>
<evidence type="ECO:0000259" key="15">
    <source>
        <dbReference type="Pfam" id="PF07715"/>
    </source>
</evidence>
<dbReference type="Pfam" id="PF07715">
    <property type="entry name" value="Plug"/>
    <property type="match status" value="1"/>
</dbReference>
<keyword evidence="8 12" id="KW-0798">TonB box</keyword>
<keyword evidence="16" id="KW-0675">Receptor</keyword>
<evidence type="ECO:0000256" key="7">
    <source>
        <dbReference type="ARBA" id="ARBA00023065"/>
    </source>
</evidence>
<keyword evidence="13" id="KW-0732">Signal</keyword>
<accession>A0A4Y6V6A6</accession>
<dbReference type="Gene3D" id="2.40.170.20">
    <property type="entry name" value="TonB-dependent receptor, beta-barrel domain"/>
    <property type="match status" value="1"/>
</dbReference>
<evidence type="ECO:0000313" key="17">
    <source>
        <dbReference type="Proteomes" id="UP000317214"/>
    </source>
</evidence>
<gene>
    <name evidence="16" type="ORF">D5366_10100</name>
</gene>
<comment type="subcellular location">
    <subcellularLocation>
        <location evidence="1 11">Cell outer membrane</location>
        <topology evidence="1 11">Multi-pass membrane protein</topology>
    </subcellularLocation>
</comment>
<evidence type="ECO:0000256" key="10">
    <source>
        <dbReference type="ARBA" id="ARBA00023237"/>
    </source>
</evidence>
<keyword evidence="6" id="KW-0408">Iron</keyword>
<protein>
    <submittedName>
        <fullName evidence="16">TonB-dependent receptor</fullName>
    </submittedName>
</protein>
<feature type="domain" description="TonB-dependent receptor-like beta-barrel" evidence="14">
    <location>
        <begin position="345"/>
        <end position="768"/>
    </location>
</feature>
<evidence type="ECO:0000256" key="6">
    <source>
        <dbReference type="ARBA" id="ARBA00023004"/>
    </source>
</evidence>
<evidence type="ECO:0000256" key="3">
    <source>
        <dbReference type="ARBA" id="ARBA00022452"/>
    </source>
</evidence>
<organism evidence="16 17">
    <name type="scientific">Neokomagataea tanensis</name>
    <dbReference type="NCBI Taxonomy" id="661191"/>
    <lineage>
        <taxon>Bacteria</taxon>
        <taxon>Pseudomonadati</taxon>
        <taxon>Pseudomonadota</taxon>
        <taxon>Alphaproteobacteria</taxon>
        <taxon>Acetobacterales</taxon>
        <taxon>Acetobacteraceae</taxon>
        <taxon>Neokomagataea</taxon>
    </lineage>
</organism>
<evidence type="ECO:0000256" key="5">
    <source>
        <dbReference type="ARBA" id="ARBA00022692"/>
    </source>
</evidence>
<keyword evidence="3 11" id="KW-1134">Transmembrane beta strand</keyword>
<evidence type="ECO:0000256" key="8">
    <source>
        <dbReference type="ARBA" id="ARBA00023077"/>
    </source>
</evidence>
<dbReference type="GO" id="GO:0009279">
    <property type="term" value="C:cell outer membrane"/>
    <property type="evidence" value="ECO:0007669"/>
    <property type="project" value="UniProtKB-SubCell"/>
</dbReference>
<evidence type="ECO:0000313" key="16">
    <source>
        <dbReference type="EMBL" id="QDH25503.1"/>
    </source>
</evidence>
<comment type="similarity">
    <text evidence="11 12">Belongs to the TonB-dependent receptor family.</text>
</comment>
<keyword evidence="9 11" id="KW-0472">Membrane</keyword>
<feature type="chain" id="PRO_5021244756" evidence="13">
    <location>
        <begin position="39"/>
        <end position="803"/>
    </location>
</feature>
<dbReference type="InterPro" id="IPR039426">
    <property type="entry name" value="TonB-dep_rcpt-like"/>
</dbReference>
<evidence type="ECO:0000256" key="4">
    <source>
        <dbReference type="ARBA" id="ARBA00022496"/>
    </source>
</evidence>
<dbReference type="InterPro" id="IPR036942">
    <property type="entry name" value="Beta-barrel_TonB_sf"/>
</dbReference>
<reference evidence="16 17" key="1">
    <citation type="submission" date="2018-09" db="EMBL/GenBank/DDBJ databases">
        <title>The complete genome sequence of Neokomagataea tanensis NBRC 106556(T).</title>
        <authorList>
            <person name="Chua K.-O."/>
            <person name="See-Too W.-S."/>
            <person name="Hong K.-W."/>
            <person name="Yin W.-F."/>
            <person name="Chan K.-G."/>
        </authorList>
    </citation>
    <scope>NUCLEOTIDE SEQUENCE [LARGE SCALE GENOMIC DNA]</scope>
    <source>
        <strain evidence="17">AH13 \ NBRC 106556</strain>
    </source>
</reference>
<evidence type="ECO:0000256" key="2">
    <source>
        <dbReference type="ARBA" id="ARBA00022448"/>
    </source>
</evidence>
<evidence type="ECO:0000256" key="9">
    <source>
        <dbReference type="ARBA" id="ARBA00023136"/>
    </source>
</evidence>
<keyword evidence="17" id="KW-1185">Reference proteome</keyword>